<evidence type="ECO:0000313" key="2">
    <source>
        <dbReference type="Proteomes" id="UP001190700"/>
    </source>
</evidence>
<evidence type="ECO:0008006" key="3">
    <source>
        <dbReference type="Google" id="ProtNLM"/>
    </source>
</evidence>
<dbReference type="Proteomes" id="UP001190700">
    <property type="component" value="Unassembled WGS sequence"/>
</dbReference>
<name>A0AAE0FRD6_9CHLO</name>
<comment type="caution">
    <text evidence="1">The sequence shown here is derived from an EMBL/GenBank/DDBJ whole genome shotgun (WGS) entry which is preliminary data.</text>
</comment>
<sequence length="231" mass="26739">MESLAREDFKSSKGYARLRKKFEASKGYMGHVYNIRRLYKNKKFRLSRQHPEQGGSRFFEKTYLNYEALYGEHVFVFTSVRNPVDHFVSSIRFFNSPHDEQDRTISHSQLAALLTEATEQPAFHNPLADDFGLSSESDVEWFITRYVRTCKVFFIHLRELQLGFKIAVHNITNGLYSTPDSPLPYSHKHKGNFEPVGKLLEKIKRATQLDQEIVAAIEEATLAGRCIFESP</sequence>
<evidence type="ECO:0000313" key="1">
    <source>
        <dbReference type="EMBL" id="KAK3264629.1"/>
    </source>
</evidence>
<protein>
    <recommendedName>
        <fullName evidence="3">Sulfotransferase family protein</fullName>
    </recommendedName>
</protein>
<dbReference type="AlphaFoldDB" id="A0AAE0FRD6"/>
<keyword evidence="2" id="KW-1185">Reference proteome</keyword>
<organism evidence="1 2">
    <name type="scientific">Cymbomonas tetramitiformis</name>
    <dbReference type="NCBI Taxonomy" id="36881"/>
    <lineage>
        <taxon>Eukaryota</taxon>
        <taxon>Viridiplantae</taxon>
        <taxon>Chlorophyta</taxon>
        <taxon>Pyramimonadophyceae</taxon>
        <taxon>Pyramimonadales</taxon>
        <taxon>Pyramimonadaceae</taxon>
        <taxon>Cymbomonas</taxon>
    </lineage>
</organism>
<gene>
    <name evidence="1" type="ORF">CYMTET_26646</name>
</gene>
<proteinExistence type="predicted"/>
<dbReference type="EMBL" id="LGRX02014433">
    <property type="protein sequence ID" value="KAK3264629.1"/>
    <property type="molecule type" value="Genomic_DNA"/>
</dbReference>
<accession>A0AAE0FRD6</accession>
<reference evidence="1 2" key="1">
    <citation type="journal article" date="2015" name="Genome Biol. Evol.">
        <title>Comparative Genomics of a Bacterivorous Green Alga Reveals Evolutionary Causalities and Consequences of Phago-Mixotrophic Mode of Nutrition.</title>
        <authorList>
            <person name="Burns J.A."/>
            <person name="Paasch A."/>
            <person name="Narechania A."/>
            <person name="Kim E."/>
        </authorList>
    </citation>
    <scope>NUCLEOTIDE SEQUENCE [LARGE SCALE GENOMIC DNA]</scope>
    <source>
        <strain evidence="1 2">PLY_AMNH</strain>
    </source>
</reference>